<dbReference type="PATRIC" id="fig|1423820.4.peg.260"/>
<dbReference type="AlphaFoldDB" id="A0A0R1ZEU6"/>
<sequence length="93" mass="11161">METIWNENELIYQDSDKMIANLGFRHFSPSSLYVIERVWVKDDQSLKIKLIQDFIQRFKAADLQIIPLWPEALEFFNHHPEFNSYLAKPLHKI</sequence>
<name>A0A0R1ZEU6_9LACO</name>
<keyword evidence="2" id="KW-1185">Reference proteome</keyword>
<reference evidence="1 2" key="1">
    <citation type="journal article" date="2015" name="Genome Announc.">
        <title>Expanding the biotechnology potential of lactobacilli through comparative genomics of 213 strains and associated genera.</title>
        <authorList>
            <person name="Sun Z."/>
            <person name="Harris H.M."/>
            <person name="McCann A."/>
            <person name="Guo C."/>
            <person name="Argimon S."/>
            <person name="Zhang W."/>
            <person name="Yang X."/>
            <person name="Jeffery I.B."/>
            <person name="Cooney J.C."/>
            <person name="Kagawa T.F."/>
            <person name="Liu W."/>
            <person name="Song Y."/>
            <person name="Salvetti E."/>
            <person name="Wrobel A."/>
            <person name="Rasinkangas P."/>
            <person name="Parkhill J."/>
            <person name="Rea M.C."/>
            <person name="O'Sullivan O."/>
            <person name="Ritari J."/>
            <person name="Douillard F.P."/>
            <person name="Paul Ross R."/>
            <person name="Yang R."/>
            <person name="Briner A.E."/>
            <person name="Felis G.E."/>
            <person name="de Vos W.M."/>
            <person name="Barrangou R."/>
            <person name="Klaenhammer T.R."/>
            <person name="Caufield P.W."/>
            <person name="Cui Y."/>
            <person name="Zhang H."/>
            <person name="O'Toole P.W."/>
        </authorList>
    </citation>
    <scope>NUCLEOTIDE SEQUENCE [LARGE SCALE GENOMIC DNA]</scope>
    <source>
        <strain evidence="1 2">DSM 20653</strain>
    </source>
</reference>
<protein>
    <submittedName>
        <fullName evidence="1">Uncharacterized protein</fullName>
    </submittedName>
</protein>
<dbReference type="Proteomes" id="UP000051291">
    <property type="component" value="Unassembled WGS sequence"/>
</dbReference>
<gene>
    <name evidence="1" type="ORF">FC64_GL000258</name>
</gene>
<dbReference type="RefSeq" id="WP_057906409.1">
    <property type="nucleotide sequence ID" value="NZ_AYYZ01000014.1"/>
</dbReference>
<evidence type="ECO:0000313" key="2">
    <source>
        <dbReference type="Proteomes" id="UP000051291"/>
    </source>
</evidence>
<evidence type="ECO:0000313" key="1">
    <source>
        <dbReference type="EMBL" id="KRM52794.1"/>
    </source>
</evidence>
<dbReference type="STRING" id="1423820.FC64_GL000258"/>
<dbReference type="EMBL" id="AYYZ01000014">
    <property type="protein sequence ID" value="KRM52794.1"/>
    <property type="molecule type" value="Genomic_DNA"/>
</dbReference>
<proteinExistence type="predicted"/>
<comment type="caution">
    <text evidence="1">The sequence shown here is derived from an EMBL/GenBank/DDBJ whole genome shotgun (WGS) entry which is preliminary data.</text>
</comment>
<organism evidence="1 2">
    <name type="scientific">Ligilactobacillus araffinosus DSM 20653</name>
    <dbReference type="NCBI Taxonomy" id="1423820"/>
    <lineage>
        <taxon>Bacteria</taxon>
        <taxon>Bacillati</taxon>
        <taxon>Bacillota</taxon>
        <taxon>Bacilli</taxon>
        <taxon>Lactobacillales</taxon>
        <taxon>Lactobacillaceae</taxon>
        <taxon>Ligilactobacillus</taxon>
    </lineage>
</organism>
<accession>A0A0R1ZEU6</accession>